<sequence length="145" mass="16805">MSIYTIKTWHSERFTSIFSTERRDPPYKKWGGKSYHILLNGLILRDPRDRVGSWWHRCLQEASLAFGGIVASWGLNVWRELLLFYRNFGSISPHPEELLQIYIILGPFTSSRSETGEIPAVLQDSLSGKVVHIELLYVRRISLTE</sequence>
<proteinExistence type="predicted"/>
<gene>
    <name evidence="2" type="ORF">FLT43_02810</name>
    <name evidence="1" type="ORF">M5W83_08655</name>
</gene>
<evidence type="ECO:0000313" key="3">
    <source>
        <dbReference type="Proteomes" id="UP000315377"/>
    </source>
</evidence>
<reference evidence="1 4" key="2">
    <citation type="submission" date="2022-05" db="EMBL/GenBank/DDBJ databases">
        <title>Genome Sequencing of Bee-Associated Microbes.</title>
        <authorList>
            <person name="Dunlap C."/>
        </authorList>
    </citation>
    <scope>NUCLEOTIDE SEQUENCE [LARGE SCALE GENOMIC DNA]</scope>
    <source>
        <strain evidence="1 4">NRRL B-14613</strain>
    </source>
</reference>
<dbReference type="EMBL" id="JAMDMM010000018">
    <property type="protein sequence ID" value="MCY9607217.1"/>
    <property type="molecule type" value="Genomic_DNA"/>
</dbReference>
<reference evidence="2 3" key="1">
    <citation type="submission" date="2019-07" db="EMBL/GenBank/DDBJ databases">
        <title>Paenibacillus thiaminolyticus NRRL B-4156.</title>
        <authorList>
            <person name="Hehnly C."/>
            <person name="Zhang L."/>
        </authorList>
    </citation>
    <scope>NUCLEOTIDE SEQUENCE [LARGE SCALE GENOMIC DNA]</scope>
    <source>
        <strain evidence="2 3">NRRL B-4156</strain>
    </source>
</reference>
<dbReference type="GeneID" id="76994911"/>
<dbReference type="EMBL" id="CP041405">
    <property type="protein sequence ID" value="QDM42552.1"/>
    <property type="molecule type" value="Genomic_DNA"/>
</dbReference>
<accession>A0AAP9DR72</accession>
<dbReference type="Proteomes" id="UP001209276">
    <property type="component" value="Unassembled WGS sequence"/>
</dbReference>
<evidence type="ECO:0000313" key="2">
    <source>
        <dbReference type="EMBL" id="QDM42552.1"/>
    </source>
</evidence>
<protein>
    <submittedName>
        <fullName evidence="2">Uncharacterized protein</fullName>
    </submittedName>
</protein>
<dbReference type="Proteomes" id="UP000315377">
    <property type="component" value="Chromosome"/>
</dbReference>
<organism evidence="2 3">
    <name type="scientific">Paenibacillus thiaminolyticus</name>
    <name type="common">Bacillus thiaminolyticus</name>
    <dbReference type="NCBI Taxonomy" id="49283"/>
    <lineage>
        <taxon>Bacteria</taxon>
        <taxon>Bacillati</taxon>
        <taxon>Bacillota</taxon>
        <taxon>Bacilli</taxon>
        <taxon>Bacillales</taxon>
        <taxon>Paenibacillaceae</taxon>
        <taxon>Paenibacillus</taxon>
    </lineage>
</organism>
<dbReference type="RefSeq" id="WP_140399026.1">
    <property type="nucleotide sequence ID" value="NZ_CABMNB010000006.1"/>
</dbReference>
<dbReference type="AlphaFoldDB" id="A0AAP9DR72"/>
<keyword evidence="4" id="KW-1185">Reference proteome</keyword>
<evidence type="ECO:0000313" key="4">
    <source>
        <dbReference type="Proteomes" id="UP001209276"/>
    </source>
</evidence>
<name>A0AAP9DR72_PANTH</name>
<evidence type="ECO:0000313" key="1">
    <source>
        <dbReference type="EMBL" id="MCY9607217.1"/>
    </source>
</evidence>